<dbReference type="OrthoDB" id="9766909at2"/>
<comment type="subcellular location">
    <subcellularLocation>
        <location evidence="11">Cell inner membrane</location>
        <topology evidence="11">Single-pass membrane protein</topology>
    </subcellularLocation>
</comment>
<dbReference type="GO" id="GO:0071555">
    <property type="term" value="P:cell wall organization"/>
    <property type="evidence" value="ECO:0007669"/>
    <property type="project" value="UniProtKB-KW"/>
</dbReference>
<dbReference type="GO" id="GO:0009274">
    <property type="term" value="C:peptidoglycan-based cell wall"/>
    <property type="evidence" value="ECO:0007669"/>
    <property type="project" value="InterPro"/>
</dbReference>
<dbReference type="GO" id="GO:0009252">
    <property type="term" value="P:peptidoglycan biosynthetic process"/>
    <property type="evidence" value="ECO:0007669"/>
    <property type="project" value="UniProtKB-UniRule"/>
</dbReference>
<name>A0A556A8D9_9BURK</name>
<keyword evidence="14" id="KW-1185">Reference proteome</keyword>
<keyword evidence="8 11" id="KW-1133">Transmembrane helix</keyword>
<reference evidence="13 14" key="1">
    <citation type="submission" date="2019-07" db="EMBL/GenBank/DDBJ databases">
        <title>Qingshengfaniella alkalisoli gen. nov., sp. nov., isolated from saline soil.</title>
        <authorList>
            <person name="Xu L."/>
            <person name="Huang X.-X."/>
            <person name="Sun J.-Q."/>
        </authorList>
    </citation>
    <scope>NUCLEOTIDE SEQUENCE [LARGE SCALE GENOMIC DNA]</scope>
    <source>
        <strain evidence="13 14">DSM 27279</strain>
    </source>
</reference>
<evidence type="ECO:0000256" key="2">
    <source>
        <dbReference type="ARBA" id="ARBA00022519"/>
    </source>
</evidence>
<keyword evidence="6 11" id="KW-0133">Cell shape</keyword>
<sequence length="260" mass="29361">MAKARNTRNRGSVRGRDIPWGKVVLGTVMAVLAFILLAQFWYLCWVVWYSSNPPASTPIMRSAMRELHTTRPDAELRYQWVPYERISSSLKRAVVAAEDSNFVNHGGVEWNAVRAAWEHNRTLAERRAGAGEGARVSGVMRGGSTITQQLAKNLFLSNSRSYARKGQELVITWMIEHVMSKERILELYLNVAEWGEGVFGAQAAAQHHFRTNASGLAQRQAAQLAAMLPNPRFYDQRGATRYLNSRTNTIMLRMRQVSIP</sequence>
<organism evidence="13 14">
    <name type="scientific">Verticiella sediminum</name>
    <dbReference type="NCBI Taxonomy" id="1247510"/>
    <lineage>
        <taxon>Bacteria</taxon>
        <taxon>Pseudomonadati</taxon>
        <taxon>Pseudomonadota</taxon>
        <taxon>Betaproteobacteria</taxon>
        <taxon>Burkholderiales</taxon>
        <taxon>Alcaligenaceae</taxon>
        <taxon>Verticiella</taxon>
    </lineage>
</organism>
<comment type="catalytic activity">
    <reaction evidence="11">
        <text>[GlcNAc-(1-&gt;4)-Mur2Ac(oyl-L-Ala-gamma-D-Glu-L-Lys-D-Ala-D-Ala)](n)-di-trans,octa-cis-undecaprenyl diphosphate + beta-D-GlcNAc-(1-&gt;4)-Mur2Ac(oyl-L-Ala-gamma-D-Glu-L-Lys-D-Ala-D-Ala)-di-trans,octa-cis-undecaprenyl diphosphate = [GlcNAc-(1-&gt;4)-Mur2Ac(oyl-L-Ala-gamma-D-Glu-L-Lys-D-Ala-D-Ala)](n+1)-di-trans,octa-cis-undecaprenyl diphosphate + di-trans,octa-cis-undecaprenyl diphosphate + H(+)</text>
        <dbReference type="Rhea" id="RHEA:23708"/>
        <dbReference type="Rhea" id="RHEA-COMP:9602"/>
        <dbReference type="Rhea" id="RHEA-COMP:9603"/>
        <dbReference type="ChEBI" id="CHEBI:15378"/>
        <dbReference type="ChEBI" id="CHEBI:58405"/>
        <dbReference type="ChEBI" id="CHEBI:60033"/>
        <dbReference type="ChEBI" id="CHEBI:78435"/>
        <dbReference type="EC" id="2.4.99.28"/>
    </reaction>
</comment>
<evidence type="ECO:0000313" key="13">
    <source>
        <dbReference type="EMBL" id="TSH89156.1"/>
    </source>
</evidence>
<dbReference type="EMBL" id="VLTJ01000042">
    <property type="protein sequence ID" value="TSH89156.1"/>
    <property type="molecule type" value="Genomic_DNA"/>
</dbReference>
<keyword evidence="7 11" id="KW-0573">Peptidoglycan synthesis</keyword>
<dbReference type="InterPro" id="IPR011812">
    <property type="entry name" value="Pep_trsgly"/>
</dbReference>
<evidence type="ECO:0000256" key="4">
    <source>
        <dbReference type="ARBA" id="ARBA00022679"/>
    </source>
</evidence>
<dbReference type="EC" id="2.4.99.28" evidence="11"/>
<dbReference type="InterPro" id="IPR036950">
    <property type="entry name" value="PBP_transglycosylase"/>
</dbReference>
<evidence type="ECO:0000256" key="11">
    <source>
        <dbReference type="HAMAP-Rule" id="MF_00766"/>
    </source>
</evidence>
<evidence type="ECO:0000256" key="6">
    <source>
        <dbReference type="ARBA" id="ARBA00022960"/>
    </source>
</evidence>
<dbReference type="GO" id="GO:0005886">
    <property type="term" value="C:plasma membrane"/>
    <property type="evidence" value="ECO:0007669"/>
    <property type="project" value="UniProtKB-SubCell"/>
</dbReference>
<evidence type="ECO:0000256" key="10">
    <source>
        <dbReference type="ARBA" id="ARBA00023316"/>
    </source>
</evidence>
<proteinExistence type="inferred from homology"/>
<keyword evidence="1 11" id="KW-1003">Cell membrane</keyword>
<dbReference type="GO" id="GO:0008955">
    <property type="term" value="F:peptidoglycan glycosyltransferase activity"/>
    <property type="evidence" value="ECO:0007669"/>
    <property type="project" value="UniProtKB-UniRule"/>
</dbReference>
<comment type="pathway">
    <text evidence="11">Cell wall biogenesis; peptidoglycan biosynthesis.</text>
</comment>
<gene>
    <name evidence="11 13" type="primary">mtgA</name>
    <name evidence="13" type="ORF">FOZ76_25370</name>
</gene>
<dbReference type="UniPathway" id="UPA00219"/>
<dbReference type="SUPFAM" id="SSF53955">
    <property type="entry name" value="Lysozyme-like"/>
    <property type="match status" value="1"/>
</dbReference>
<dbReference type="HAMAP" id="MF_00766">
    <property type="entry name" value="PGT_MtgA"/>
    <property type="match status" value="1"/>
</dbReference>
<feature type="transmembrane region" description="Helical" evidence="11">
    <location>
        <begin position="20"/>
        <end position="48"/>
    </location>
</feature>
<protein>
    <recommendedName>
        <fullName evidence="11">Biosynthetic peptidoglycan transglycosylase</fullName>
        <ecNumber evidence="11">2.4.99.28</ecNumber>
    </recommendedName>
    <alternativeName>
        <fullName evidence="11">Glycan polymerase</fullName>
    </alternativeName>
    <alternativeName>
        <fullName evidence="11">Peptidoglycan glycosyltransferase MtgA</fullName>
        <shortName evidence="11">PGT</shortName>
    </alternativeName>
</protein>
<dbReference type="PANTHER" id="PTHR30400:SF0">
    <property type="entry name" value="BIOSYNTHETIC PEPTIDOGLYCAN TRANSGLYCOSYLASE"/>
    <property type="match status" value="1"/>
</dbReference>
<dbReference type="InterPro" id="IPR001264">
    <property type="entry name" value="Glyco_trans_51"/>
</dbReference>
<keyword evidence="4 11" id="KW-0808">Transferase</keyword>
<keyword evidence="2 11" id="KW-0997">Cell inner membrane</keyword>
<dbReference type="PANTHER" id="PTHR30400">
    <property type="entry name" value="MONOFUNCTIONAL BIOSYNTHETIC PEPTIDOGLYCAN TRANSGLYCOSYLASE"/>
    <property type="match status" value="1"/>
</dbReference>
<comment type="similarity">
    <text evidence="11">Belongs to the glycosyltransferase 51 family.</text>
</comment>
<evidence type="ECO:0000256" key="3">
    <source>
        <dbReference type="ARBA" id="ARBA00022676"/>
    </source>
</evidence>
<comment type="function">
    <text evidence="11">Peptidoglycan polymerase that catalyzes glycan chain elongation from lipid-linked precursors.</text>
</comment>
<dbReference type="GO" id="GO:0016763">
    <property type="term" value="F:pentosyltransferase activity"/>
    <property type="evidence" value="ECO:0007669"/>
    <property type="project" value="InterPro"/>
</dbReference>
<keyword evidence="10 11" id="KW-0961">Cell wall biogenesis/degradation</keyword>
<evidence type="ECO:0000256" key="1">
    <source>
        <dbReference type="ARBA" id="ARBA00022475"/>
    </source>
</evidence>
<dbReference type="GO" id="GO:0008360">
    <property type="term" value="P:regulation of cell shape"/>
    <property type="evidence" value="ECO:0007669"/>
    <property type="project" value="UniProtKB-KW"/>
</dbReference>
<comment type="caution">
    <text evidence="13">The sequence shown here is derived from an EMBL/GenBank/DDBJ whole genome shotgun (WGS) entry which is preliminary data.</text>
</comment>
<dbReference type="InterPro" id="IPR023346">
    <property type="entry name" value="Lysozyme-like_dom_sf"/>
</dbReference>
<keyword evidence="3 11" id="KW-0328">Glycosyltransferase</keyword>
<dbReference type="AlphaFoldDB" id="A0A556A8D9"/>
<accession>A0A556A8D9</accession>
<dbReference type="Pfam" id="PF00912">
    <property type="entry name" value="Transgly"/>
    <property type="match status" value="1"/>
</dbReference>
<evidence type="ECO:0000256" key="8">
    <source>
        <dbReference type="ARBA" id="ARBA00022989"/>
    </source>
</evidence>
<evidence type="ECO:0000256" key="5">
    <source>
        <dbReference type="ARBA" id="ARBA00022692"/>
    </source>
</evidence>
<dbReference type="Proteomes" id="UP000318405">
    <property type="component" value="Unassembled WGS sequence"/>
</dbReference>
<dbReference type="NCBIfam" id="TIGR02070">
    <property type="entry name" value="mono_pep_trsgly"/>
    <property type="match status" value="1"/>
</dbReference>
<dbReference type="RefSeq" id="WP_143951270.1">
    <property type="nucleotide sequence ID" value="NZ_BAABMB010000005.1"/>
</dbReference>
<feature type="domain" description="Glycosyl transferase family 51" evidence="12">
    <location>
        <begin position="74"/>
        <end position="254"/>
    </location>
</feature>
<dbReference type="Gene3D" id="1.10.3810.10">
    <property type="entry name" value="Biosynthetic peptidoglycan transglycosylase-like"/>
    <property type="match status" value="1"/>
</dbReference>
<evidence type="ECO:0000256" key="7">
    <source>
        <dbReference type="ARBA" id="ARBA00022984"/>
    </source>
</evidence>
<evidence type="ECO:0000259" key="12">
    <source>
        <dbReference type="Pfam" id="PF00912"/>
    </source>
</evidence>
<keyword evidence="5 11" id="KW-0812">Transmembrane</keyword>
<evidence type="ECO:0000313" key="14">
    <source>
        <dbReference type="Proteomes" id="UP000318405"/>
    </source>
</evidence>
<keyword evidence="9 11" id="KW-0472">Membrane</keyword>
<evidence type="ECO:0000256" key="9">
    <source>
        <dbReference type="ARBA" id="ARBA00023136"/>
    </source>
</evidence>